<comment type="caution">
    <text evidence="2">The sequence shown here is derived from an EMBL/GenBank/DDBJ whole genome shotgun (WGS) entry which is preliminary data.</text>
</comment>
<proteinExistence type="predicted"/>
<reference evidence="2" key="1">
    <citation type="journal article" date="2015" name="Nature">
        <title>Complex archaea that bridge the gap between prokaryotes and eukaryotes.</title>
        <authorList>
            <person name="Spang A."/>
            <person name="Saw J.H."/>
            <person name="Jorgensen S.L."/>
            <person name="Zaremba-Niedzwiedzka K."/>
            <person name="Martijn J."/>
            <person name="Lind A.E."/>
            <person name="van Eijk R."/>
            <person name="Schleper C."/>
            <person name="Guy L."/>
            <person name="Ettema T.J."/>
        </authorList>
    </citation>
    <scope>NUCLEOTIDE SEQUENCE</scope>
</reference>
<organism evidence="2">
    <name type="scientific">marine sediment metagenome</name>
    <dbReference type="NCBI Taxonomy" id="412755"/>
    <lineage>
        <taxon>unclassified sequences</taxon>
        <taxon>metagenomes</taxon>
        <taxon>ecological metagenomes</taxon>
    </lineage>
</organism>
<accession>A0A0F9BYR9</accession>
<dbReference type="EMBL" id="LAZR01035600">
    <property type="protein sequence ID" value="KKL27080.1"/>
    <property type="molecule type" value="Genomic_DNA"/>
</dbReference>
<gene>
    <name evidence="2" type="ORF">LCGC14_2388750</name>
</gene>
<feature type="region of interest" description="Disordered" evidence="1">
    <location>
        <begin position="27"/>
        <end position="52"/>
    </location>
</feature>
<evidence type="ECO:0000256" key="1">
    <source>
        <dbReference type="SAM" id="MobiDB-lite"/>
    </source>
</evidence>
<name>A0A0F9BYR9_9ZZZZ</name>
<feature type="non-terminal residue" evidence="2">
    <location>
        <position position="52"/>
    </location>
</feature>
<evidence type="ECO:0000313" key="2">
    <source>
        <dbReference type="EMBL" id="KKL27080.1"/>
    </source>
</evidence>
<protein>
    <submittedName>
        <fullName evidence="2">Uncharacterized protein</fullName>
    </submittedName>
</protein>
<dbReference type="AlphaFoldDB" id="A0A0F9BYR9"/>
<sequence>MHHQNPKLNLFTTQQVKLFEIHGNEPADLSVGSQQSVNPPKRKGEYLRQVYT</sequence>